<dbReference type="CDD" id="cd14728">
    <property type="entry name" value="Ere-like"/>
    <property type="match status" value="1"/>
</dbReference>
<protein>
    <submittedName>
        <fullName evidence="1">Erythromycin esterase</fullName>
    </submittedName>
</protein>
<name>A0A1M4ZP69_9BACT</name>
<dbReference type="OrthoDB" id="9810066at2"/>
<gene>
    <name evidence="1" type="ORF">SAMN05444274_10413</name>
</gene>
<dbReference type="InterPro" id="IPR007815">
    <property type="entry name" value="Emycin_Estase"/>
</dbReference>
<evidence type="ECO:0000313" key="1">
    <source>
        <dbReference type="EMBL" id="SHF19833.1"/>
    </source>
</evidence>
<dbReference type="AlphaFoldDB" id="A0A1M4ZP69"/>
<dbReference type="Proteomes" id="UP000184164">
    <property type="component" value="Unassembled WGS sequence"/>
</dbReference>
<dbReference type="Gene3D" id="3.40.1660.10">
    <property type="entry name" value="EreA-like (biosynthetic domain)"/>
    <property type="match status" value="2"/>
</dbReference>
<reference evidence="1 2" key="1">
    <citation type="submission" date="2016-11" db="EMBL/GenBank/DDBJ databases">
        <authorList>
            <person name="Jaros S."/>
            <person name="Januszkiewicz K."/>
            <person name="Wedrychowicz H."/>
        </authorList>
    </citation>
    <scope>NUCLEOTIDE SEQUENCE [LARGE SCALE GENOMIC DNA]</scope>
    <source>
        <strain evidence="1 2">DSM 26910</strain>
    </source>
</reference>
<dbReference type="PANTHER" id="PTHR31299:SF0">
    <property type="entry name" value="ESTERASE, PUTATIVE (AFU_ORTHOLOGUE AFUA_1G05850)-RELATED"/>
    <property type="match status" value="1"/>
</dbReference>
<dbReference type="Pfam" id="PF05139">
    <property type="entry name" value="Erythro_esteras"/>
    <property type="match status" value="1"/>
</dbReference>
<dbReference type="PIRSF" id="PIRSF000880">
    <property type="entry name" value="Eryth_est"/>
    <property type="match status" value="1"/>
</dbReference>
<dbReference type="SUPFAM" id="SSF159501">
    <property type="entry name" value="EreA/ChaN-like"/>
    <property type="match status" value="1"/>
</dbReference>
<proteinExistence type="predicted"/>
<dbReference type="RefSeq" id="WP_073000932.1">
    <property type="nucleotide sequence ID" value="NZ_FQUM01000004.1"/>
</dbReference>
<dbReference type="InterPro" id="IPR016273">
    <property type="entry name" value="Emycin_Estase_proteobac"/>
</dbReference>
<dbReference type="PANTHER" id="PTHR31299">
    <property type="entry name" value="ESTERASE, PUTATIVE (AFU_ORTHOLOGUE AFUA_1G05850)-RELATED"/>
    <property type="match status" value="1"/>
</dbReference>
<dbReference type="EMBL" id="FQUM01000004">
    <property type="protein sequence ID" value="SHF19833.1"/>
    <property type="molecule type" value="Genomic_DNA"/>
</dbReference>
<evidence type="ECO:0000313" key="2">
    <source>
        <dbReference type="Proteomes" id="UP000184164"/>
    </source>
</evidence>
<dbReference type="GO" id="GO:0046677">
    <property type="term" value="P:response to antibiotic"/>
    <property type="evidence" value="ECO:0007669"/>
    <property type="project" value="InterPro"/>
</dbReference>
<accession>A0A1M4ZP69</accession>
<organism evidence="1 2">
    <name type="scientific">Mariniphaga anaerophila</name>
    <dbReference type="NCBI Taxonomy" id="1484053"/>
    <lineage>
        <taxon>Bacteria</taxon>
        <taxon>Pseudomonadati</taxon>
        <taxon>Bacteroidota</taxon>
        <taxon>Bacteroidia</taxon>
        <taxon>Marinilabiliales</taxon>
        <taxon>Prolixibacteraceae</taxon>
        <taxon>Mariniphaga</taxon>
    </lineage>
</organism>
<sequence>MTPNKVKTRLNSNEDNFCAFKNVSSIVNNARIVGIGEGAHFVSEFSSARCGFVQYLIENHGFNAVGLECGTIQAGKLSEWLNSNSGAKELKLFSNSLTYALYGSFLIWLKSYLHLTGKKVQLIGIDLPNTLSPREDIEELASCIQLVDPPMKSHVQLLFQILETVDGESAVISAEKWGNLSANSRDKVFSEIVRLKLRILALAPMLSNQSNSNIVQKTMELIITVEHILETLRGVHALFNGVCAEGDTSVRDSYMAGAVSRIIQANPKIKMVLLAHNNHLQKTPVSFAGELTSVPMGQHLASREDYCAIGFTHLGRNTPEMEIDPVSPLGFKVVIKPADTIRQKSVEHYIIENCGIEDSCLVFTDRLKGIKYMRSQNASIVTNLHEAFDAVFCTPFANKDRFVP</sequence>
<keyword evidence="2" id="KW-1185">Reference proteome</keyword>
<dbReference type="InterPro" id="IPR052036">
    <property type="entry name" value="Hydrolase/PRTase-associated"/>
</dbReference>